<feature type="transmembrane region" description="Helical" evidence="1">
    <location>
        <begin position="40"/>
        <end position="60"/>
    </location>
</feature>
<dbReference type="Proteomes" id="UP000199695">
    <property type="component" value="Unassembled WGS sequence"/>
</dbReference>
<dbReference type="InterPro" id="IPR008407">
    <property type="entry name" value="Brnchd-chn_aa_trnsp_AzlD"/>
</dbReference>
<dbReference type="EMBL" id="FOCQ01000001">
    <property type="protein sequence ID" value="SEM67338.1"/>
    <property type="molecule type" value="Genomic_DNA"/>
</dbReference>
<dbReference type="AlphaFoldDB" id="A0A1H8AC01"/>
<keyword evidence="1" id="KW-0472">Membrane</keyword>
<gene>
    <name evidence="2" type="ORF">SAMN05444955_10120</name>
</gene>
<dbReference type="OrthoDB" id="9811308at2"/>
<evidence type="ECO:0000313" key="2">
    <source>
        <dbReference type="EMBL" id="SEM67338.1"/>
    </source>
</evidence>
<dbReference type="STRING" id="1173111.SAMN05444955_10120"/>
<name>A0A1H8AC01_9BACL</name>
<feature type="transmembrane region" description="Helical" evidence="1">
    <location>
        <begin position="6"/>
        <end position="28"/>
    </location>
</feature>
<evidence type="ECO:0000313" key="3">
    <source>
        <dbReference type="Proteomes" id="UP000199695"/>
    </source>
</evidence>
<protein>
    <submittedName>
        <fullName evidence="2">Branched-chain amino acid transport protein</fullName>
    </submittedName>
</protein>
<dbReference type="Pfam" id="PF05437">
    <property type="entry name" value="AzlD"/>
    <property type="match status" value="1"/>
</dbReference>
<dbReference type="RefSeq" id="WP_089964339.1">
    <property type="nucleotide sequence ID" value="NZ_FOCQ01000001.1"/>
</dbReference>
<proteinExistence type="predicted"/>
<reference evidence="2 3" key="1">
    <citation type="submission" date="2016-10" db="EMBL/GenBank/DDBJ databases">
        <authorList>
            <person name="de Groot N.N."/>
        </authorList>
    </citation>
    <scope>NUCLEOTIDE SEQUENCE [LARGE SCALE GENOMIC DNA]</scope>
    <source>
        <strain evidence="2 3">DSM 46701</strain>
    </source>
</reference>
<keyword evidence="3" id="KW-1185">Reference proteome</keyword>
<keyword evidence="1" id="KW-0812">Transmembrane</keyword>
<accession>A0A1H8AC01</accession>
<evidence type="ECO:0000256" key="1">
    <source>
        <dbReference type="SAM" id="Phobius"/>
    </source>
</evidence>
<feature type="transmembrane region" description="Helical" evidence="1">
    <location>
        <begin position="66"/>
        <end position="99"/>
    </location>
</feature>
<keyword evidence="1" id="KW-1133">Transmembrane helix</keyword>
<sequence length="103" mass="11101">MNTTHLILVVVGMGIVTFLPRLFPVFILEKLSLPPLVERWLKSIPYAALGALIFPGILTIDPSNPWIGVTGGIVACVLALLRLPILAVIAGSILTAWLANAWF</sequence>
<organism evidence="2 3">
    <name type="scientific">Lihuaxuella thermophila</name>
    <dbReference type="NCBI Taxonomy" id="1173111"/>
    <lineage>
        <taxon>Bacteria</taxon>
        <taxon>Bacillati</taxon>
        <taxon>Bacillota</taxon>
        <taxon>Bacilli</taxon>
        <taxon>Bacillales</taxon>
        <taxon>Thermoactinomycetaceae</taxon>
        <taxon>Lihuaxuella</taxon>
    </lineage>
</organism>